<dbReference type="GO" id="GO:0016887">
    <property type="term" value="F:ATP hydrolysis activity"/>
    <property type="evidence" value="ECO:0007669"/>
    <property type="project" value="InterPro"/>
</dbReference>
<dbReference type="Pfam" id="PF00005">
    <property type="entry name" value="ABC_tran"/>
    <property type="match status" value="1"/>
</dbReference>
<evidence type="ECO:0000256" key="2">
    <source>
        <dbReference type="ARBA" id="ARBA00022448"/>
    </source>
</evidence>
<feature type="region of interest" description="Disordered" evidence="8">
    <location>
        <begin position="35"/>
        <end position="55"/>
    </location>
</feature>
<comment type="subcellular location">
    <subcellularLocation>
        <location evidence="1">Membrane</location>
        <topology evidence="1">Multi-pass membrane protein</topology>
    </subcellularLocation>
</comment>
<keyword evidence="12" id="KW-1185">Reference proteome</keyword>
<keyword evidence="4" id="KW-0547">Nucleotide-binding</keyword>
<reference evidence="11" key="2">
    <citation type="journal article" date="2023" name="Int. J. Mol. Sci.">
        <title>De Novo Assembly and Annotation of 11 Diverse Shrub Willow (Salix) Genomes Reveals Novel Gene Organization in Sex-Linked Regions.</title>
        <authorList>
            <person name="Hyden B."/>
            <person name="Feng K."/>
            <person name="Yates T.B."/>
            <person name="Jawdy S."/>
            <person name="Cereghino C."/>
            <person name="Smart L.B."/>
            <person name="Muchero W."/>
        </authorList>
    </citation>
    <scope>NUCLEOTIDE SEQUENCE</scope>
    <source>
        <tissue evidence="11">Shoot tip</tissue>
    </source>
</reference>
<dbReference type="EMBL" id="JAPFFM010000002">
    <property type="protein sequence ID" value="KAJ6771902.1"/>
    <property type="molecule type" value="Genomic_DNA"/>
</dbReference>
<dbReference type="Gene3D" id="3.40.50.300">
    <property type="entry name" value="P-loop containing nucleotide triphosphate hydrolases"/>
    <property type="match status" value="2"/>
</dbReference>
<dbReference type="InterPro" id="IPR013525">
    <property type="entry name" value="ABC2_TM"/>
</dbReference>
<evidence type="ECO:0000259" key="10">
    <source>
        <dbReference type="PROSITE" id="PS50893"/>
    </source>
</evidence>
<dbReference type="InterPro" id="IPR027417">
    <property type="entry name" value="P-loop_NTPase"/>
</dbReference>
<keyword evidence="3" id="KW-0812">Transmembrane</keyword>
<accession>A0A9Q0WQW5</accession>
<evidence type="ECO:0000256" key="6">
    <source>
        <dbReference type="ARBA" id="ARBA00022989"/>
    </source>
</evidence>
<gene>
    <name evidence="11" type="ORF">OIU74_018196</name>
</gene>
<dbReference type="Pfam" id="PF01061">
    <property type="entry name" value="ABC2_membrane"/>
    <property type="match status" value="1"/>
</dbReference>
<sequence length="436" mass="47625">MAGQLVSLGGNGAGQVLAAAAVALLLRLFSGPGPALVQEDESPDDEKNDAAEDDSQDAGKIFPVTIRWSNITCSLSDKSSKSVRFLLNNVSGEAKPGRLLAIMGPSGSGKTTLLNVLAGQLVASPRLHLSGLLEVNGRPSSNRAYKLAYVRQEDLFFSQLTVRETLSLAAELQLPEIASVEDRDEYVNNLLFKLGLALSFDMINVYNHNAACTGLDAFQAEKVMETLRQLAQDGHTVICSIHQPRGSVYSKFDDIVLLAEGALVYAGSAHDVPLTYFSKFGYRCPDHVNPAEFLADLISIDYSSAESVYSSRKRIDGLVESFSQQSSTILYATPLIRKEGSKKLSRKTGVKGKGKGSWWREFLLLLRRAWMQASRDGPTNKVRATMSIASAIIFGSVFWRMGKSQTSIQDRMGLLQVCYLIFSSFKSLPFSMIDTQ</sequence>
<dbReference type="GO" id="GO:0005524">
    <property type="term" value="F:ATP binding"/>
    <property type="evidence" value="ECO:0007669"/>
    <property type="project" value="UniProtKB-KW"/>
</dbReference>
<evidence type="ECO:0000313" key="12">
    <source>
        <dbReference type="Proteomes" id="UP001151752"/>
    </source>
</evidence>
<dbReference type="PROSITE" id="PS50893">
    <property type="entry name" value="ABC_TRANSPORTER_2"/>
    <property type="match status" value="1"/>
</dbReference>
<dbReference type="InterPro" id="IPR003439">
    <property type="entry name" value="ABC_transporter-like_ATP-bd"/>
</dbReference>
<keyword evidence="9" id="KW-0732">Signal</keyword>
<name>A0A9Q0WQW5_9ROSI</name>
<dbReference type="InterPro" id="IPR003593">
    <property type="entry name" value="AAA+_ATPase"/>
</dbReference>
<dbReference type="GO" id="GO:0016020">
    <property type="term" value="C:membrane"/>
    <property type="evidence" value="ECO:0007669"/>
    <property type="project" value="UniProtKB-SubCell"/>
</dbReference>
<evidence type="ECO:0000256" key="3">
    <source>
        <dbReference type="ARBA" id="ARBA00022692"/>
    </source>
</evidence>
<keyword evidence="5 11" id="KW-0067">ATP-binding</keyword>
<keyword evidence="7" id="KW-0472">Membrane</keyword>
<evidence type="ECO:0000256" key="4">
    <source>
        <dbReference type="ARBA" id="ARBA00022741"/>
    </source>
</evidence>
<dbReference type="AlphaFoldDB" id="A0A9Q0WQW5"/>
<protein>
    <submittedName>
        <fullName evidence="11">ATP-BINDING CASSETTE TRANSPORTER</fullName>
    </submittedName>
</protein>
<dbReference type="Pfam" id="PF19055">
    <property type="entry name" value="ABC2_membrane_7"/>
    <property type="match status" value="1"/>
</dbReference>
<dbReference type="SUPFAM" id="SSF52540">
    <property type="entry name" value="P-loop containing nucleoside triphosphate hydrolases"/>
    <property type="match status" value="1"/>
</dbReference>
<dbReference type="InterPro" id="IPR050352">
    <property type="entry name" value="ABCG_transporters"/>
</dbReference>
<keyword evidence="6" id="KW-1133">Transmembrane helix</keyword>
<dbReference type="SMART" id="SM00382">
    <property type="entry name" value="AAA"/>
    <property type="match status" value="1"/>
</dbReference>
<feature type="chain" id="PRO_5040404070" evidence="9">
    <location>
        <begin position="36"/>
        <end position="436"/>
    </location>
</feature>
<keyword evidence="2" id="KW-0813">Transport</keyword>
<evidence type="ECO:0000256" key="5">
    <source>
        <dbReference type="ARBA" id="ARBA00022840"/>
    </source>
</evidence>
<evidence type="ECO:0000313" key="11">
    <source>
        <dbReference type="EMBL" id="KAJ6771902.1"/>
    </source>
</evidence>
<feature type="signal peptide" evidence="9">
    <location>
        <begin position="1"/>
        <end position="35"/>
    </location>
</feature>
<evidence type="ECO:0000256" key="1">
    <source>
        <dbReference type="ARBA" id="ARBA00004141"/>
    </source>
</evidence>
<proteinExistence type="predicted"/>
<comment type="caution">
    <text evidence="11">The sequence shown here is derived from an EMBL/GenBank/DDBJ whole genome shotgun (WGS) entry which is preliminary data.</text>
</comment>
<dbReference type="GO" id="GO:0140359">
    <property type="term" value="F:ABC-type transporter activity"/>
    <property type="evidence" value="ECO:0007669"/>
    <property type="project" value="InterPro"/>
</dbReference>
<dbReference type="InterPro" id="IPR043926">
    <property type="entry name" value="ABCG_dom"/>
</dbReference>
<dbReference type="Proteomes" id="UP001151752">
    <property type="component" value="Chromosome 10"/>
</dbReference>
<evidence type="ECO:0000256" key="7">
    <source>
        <dbReference type="ARBA" id="ARBA00023136"/>
    </source>
</evidence>
<evidence type="ECO:0000256" key="8">
    <source>
        <dbReference type="SAM" id="MobiDB-lite"/>
    </source>
</evidence>
<feature type="compositionally biased region" description="Acidic residues" evidence="8">
    <location>
        <begin position="38"/>
        <end position="55"/>
    </location>
</feature>
<organism evidence="11 12">
    <name type="scientific">Salix koriyanagi</name>
    <dbReference type="NCBI Taxonomy" id="2511006"/>
    <lineage>
        <taxon>Eukaryota</taxon>
        <taxon>Viridiplantae</taxon>
        <taxon>Streptophyta</taxon>
        <taxon>Embryophyta</taxon>
        <taxon>Tracheophyta</taxon>
        <taxon>Spermatophyta</taxon>
        <taxon>Magnoliopsida</taxon>
        <taxon>eudicotyledons</taxon>
        <taxon>Gunneridae</taxon>
        <taxon>Pentapetalae</taxon>
        <taxon>rosids</taxon>
        <taxon>fabids</taxon>
        <taxon>Malpighiales</taxon>
        <taxon>Salicaceae</taxon>
        <taxon>Saliceae</taxon>
        <taxon>Salix</taxon>
    </lineage>
</organism>
<reference evidence="11" key="1">
    <citation type="submission" date="2022-11" db="EMBL/GenBank/DDBJ databases">
        <authorList>
            <person name="Hyden B.L."/>
            <person name="Feng K."/>
            <person name="Yates T."/>
            <person name="Jawdy S."/>
            <person name="Smart L.B."/>
            <person name="Muchero W."/>
        </authorList>
    </citation>
    <scope>NUCLEOTIDE SEQUENCE</scope>
    <source>
        <tissue evidence="11">Shoot tip</tissue>
    </source>
</reference>
<feature type="domain" description="ABC transporter" evidence="10">
    <location>
        <begin position="66"/>
        <end position="285"/>
    </location>
</feature>
<evidence type="ECO:0000256" key="9">
    <source>
        <dbReference type="SAM" id="SignalP"/>
    </source>
</evidence>
<dbReference type="PANTHER" id="PTHR48041">
    <property type="entry name" value="ABC TRANSPORTER G FAMILY MEMBER 28"/>
    <property type="match status" value="1"/>
</dbReference>
<dbReference type="PANTHER" id="PTHR48041:SF41">
    <property type="entry name" value="ABC TRANSPORTER G FAMILY"/>
    <property type="match status" value="1"/>
</dbReference>